<name>A0ABP5QQ24_9ACTN</name>
<keyword evidence="2" id="KW-1185">Reference proteome</keyword>
<dbReference type="Gene3D" id="3.40.1800.10">
    <property type="entry name" value="His-Me finger endonucleases"/>
    <property type="match status" value="1"/>
</dbReference>
<dbReference type="Pfam" id="PF02945">
    <property type="entry name" value="Endonuclease_7"/>
    <property type="match status" value="1"/>
</dbReference>
<dbReference type="InterPro" id="IPR038563">
    <property type="entry name" value="Endonuclease_7_sf"/>
</dbReference>
<accession>A0ABP5QQ24</accession>
<protein>
    <recommendedName>
        <fullName evidence="3">Recombinase</fullName>
    </recommendedName>
</protein>
<dbReference type="SUPFAM" id="SSF54060">
    <property type="entry name" value="His-Me finger endonucleases"/>
    <property type="match status" value="1"/>
</dbReference>
<dbReference type="EMBL" id="BAAATR010000007">
    <property type="protein sequence ID" value="GAA2239419.1"/>
    <property type="molecule type" value="Genomic_DNA"/>
</dbReference>
<dbReference type="Proteomes" id="UP001500305">
    <property type="component" value="Unassembled WGS sequence"/>
</dbReference>
<comment type="caution">
    <text evidence="1">The sequence shown here is derived from an EMBL/GenBank/DDBJ whole genome shotgun (WGS) entry which is preliminary data.</text>
</comment>
<organism evidence="1 2">
    <name type="scientific">Kitasatospora cystarginea</name>
    <dbReference type="NCBI Taxonomy" id="58350"/>
    <lineage>
        <taxon>Bacteria</taxon>
        <taxon>Bacillati</taxon>
        <taxon>Actinomycetota</taxon>
        <taxon>Actinomycetes</taxon>
        <taxon>Kitasatosporales</taxon>
        <taxon>Streptomycetaceae</taxon>
        <taxon>Kitasatospora</taxon>
    </lineage>
</organism>
<evidence type="ECO:0008006" key="3">
    <source>
        <dbReference type="Google" id="ProtNLM"/>
    </source>
</evidence>
<proteinExistence type="predicted"/>
<dbReference type="InterPro" id="IPR004211">
    <property type="entry name" value="Endonuclease_7"/>
</dbReference>
<evidence type="ECO:0000313" key="1">
    <source>
        <dbReference type="EMBL" id="GAA2239419.1"/>
    </source>
</evidence>
<reference evidence="2" key="1">
    <citation type="journal article" date="2019" name="Int. J. Syst. Evol. Microbiol.">
        <title>The Global Catalogue of Microorganisms (GCM) 10K type strain sequencing project: providing services to taxonomists for standard genome sequencing and annotation.</title>
        <authorList>
            <consortium name="The Broad Institute Genomics Platform"/>
            <consortium name="The Broad Institute Genome Sequencing Center for Infectious Disease"/>
            <person name="Wu L."/>
            <person name="Ma J."/>
        </authorList>
    </citation>
    <scope>NUCLEOTIDE SEQUENCE [LARGE SCALE GENOMIC DNA]</scope>
    <source>
        <strain evidence="2">JCM 7356</strain>
    </source>
</reference>
<evidence type="ECO:0000313" key="2">
    <source>
        <dbReference type="Proteomes" id="UP001500305"/>
    </source>
</evidence>
<sequence>MSVVPDSVPGMPHRATPRRTGHLLPLAVADALWAELMANSVFPAGQAFTGFPADPQVGYVLLGARAVPTVKGVGGRWHVQEADVRRAAEELRAVRVSGVGLVRVAPFRGSLKAGQREGPALRWRQRLGQEWARARVDAAPGRLLRGSDHLPHLAGIDWRRSLMERTGAEAENTWWLPRTLVKVLDAAEHSEERWLLAARTCQRCGSVADQPEQWRVQAGSSWQTICPDCRTTTLRPYNGELEGHVYSVLSKKRASLEVSGWRCAVCQEAPAFAVDHCHEHGYVRAPVCQSCNTRERPNYLYRNDVYVTSRYAYLFHTHAEDWLRHWHRCPGCRARTTLPLPHLAALTALLVGEPLRPTHRVPHSSRGRKPCGELRASWTGSHNAPGSCMITLSVDYCPSGEHRILAQVPYREAVDRFRTWLAETAPAVAAAAGPGRHDTVPAQFRPVVPDTSSEGLALF</sequence>
<gene>
    <name evidence="1" type="ORF">GCM10010430_20810</name>
</gene>
<dbReference type="InterPro" id="IPR044925">
    <property type="entry name" value="His-Me_finger_sf"/>
</dbReference>